<dbReference type="RefSeq" id="WP_307326398.1">
    <property type="nucleotide sequence ID" value="NZ_JAUSUG010000011.1"/>
</dbReference>
<dbReference type="Proteomes" id="UP001230005">
    <property type="component" value="Unassembled WGS sequence"/>
</dbReference>
<dbReference type="EMBL" id="JAUSUG010000011">
    <property type="protein sequence ID" value="MDQ0255468.1"/>
    <property type="molecule type" value="Genomic_DNA"/>
</dbReference>
<proteinExistence type="predicted"/>
<protein>
    <submittedName>
        <fullName evidence="1">Uncharacterized protein</fullName>
    </submittedName>
</protein>
<organism evidence="1 2">
    <name type="scientific">Evansella vedderi</name>
    <dbReference type="NCBI Taxonomy" id="38282"/>
    <lineage>
        <taxon>Bacteria</taxon>
        <taxon>Bacillati</taxon>
        <taxon>Bacillota</taxon>
        <taxon>Bacilli</taxon>
        <taxon>Bacillales</taxon>
        <taxon>Bacillaceae</taxon>
        <taxon>Evansella</taxon>
    </lineage>
</organism>
<reference evidence="1 2" key="1">
    <citation type="submission" date="2023-07" db="EMBL/GenBank/DDBJ databases">
        <title>Genomic Encyclopedia of Type Strains, Phase IV (KMG-IV): sequencing the most valuable type-strain genomes for metagenomic binning, comparative biology and taxonomic classification.</title>
        <authorList>
            <person name="Goeker M."/>
        </authorList>
    </citation>
    <scope>NUCLEOTIDE SEQUENCE [LARGE SCALE GENOMIC DNA]</scope>
    <source>
        <strain evidence="1 2">DSM 9768</strain>
    </source>
</reference>
<keyword evidence="2" id="KW-1185">Reference proteome</keyword>
<evidence type="ECO:0000313" key="1">
    <source>
        <dbReference type="EMBL" id="MDQ0255468.1"/>
    </source>
</evidence>
<name>A0ABT9ZW57_9BACI</name>
<evidence type="ECO:0000313" key="2">
    <source>
        <dbReference type="Proteomes" id="UP001230005"/>
    </source>
</evidence>
<sequence length="60" mass="7009">MLKVTTNQLRFLLDAIKEAEIEEMIGYHEEGEEPSVQDKEIKEMNEFLRGIKEGQTIEVK</sequence>
<comment type="caution">
    <text evidence="1">The sequence shown here is derived from an EMBL/GenBank/DDBJ whole genome shotgun (WGS) entry which is preliminary data.</text>
</comment>
<accession>A0ABT9ZW57</accession>
<gene>
    <name evidence="1" type="ORF">J2S74_002850</name>
</gene>